<feature type="compositionally biased region" description="Polar residues" evidence="2">
    <location>
        <begin position="860"/>
        <end position="872"/>
    </location>
</feature>
<comment type="caution">
    <text evidence="4">The sequence shown here is derived from an EMBL/GenBank/DDBJ whole genome shotgun (WGS) entry which is preliminary data.</text>
</comment>
<sequence>MKKRSLPSWLYERFQCSQLFISDNSKAALNEDHADGSDDEEEEEDHYPQILEQNFEVIDFLKRFASPKVVKICNTLLSSYDTNSETTNHCIVRMLHRIAWECKLPAMLFQASLFIKFRNILSNYEPKYKELAKLAVYILRKFTEVAATNKTVFVELLFPKHVKDACEIVDGYGTYQDSKNKRITWEEHEEDELRRLDEEYSRTNVKENKVDWILDNLINKDRSRKSVIKKMKELDLEVPQSKPKGFWEEGEEEELKKLHEEADKDLPDKLLVSWIFEKMTTKNHTERSIKKKMYELGLLQAPVKKLKEWSPEQNEELAQLFDEYKNCDDVMGPIMSTLGDVRSRQNIVGALLRLGLISDKSELKKKSKKSGKSKSNQESQSDADSDDADSDDEESDESGDEGGQRSTRNEPERPPPMGPSTAVIFRELSKTRYLQGGIKWLIGALNDNLEDLDAEDYDADVPLLPLSEEPVLSMENPIFHNFLQALGFKKPIPNQEVYWRAAAHWKEPDIRTRIEVLNCLTDNSGKDLEDISNDLNEKLSAAVGEAVDVLEGDRGSNLIGSEEANSEDFNAIIQKECQRVLSKERKAGALESKLKRPRMQDFLKEQNGESDEDSRRRDSISSDDDSPKSSSVGKFAARRRFSSESDVDDPGSPQQNSTESSLPKKSSSGRSLDSNNEVDGETRMGRGLKTRKSTSGRTLDSDSETGSIQNGGNEPGEEIISKANSSKRKLSPSSSDAPSGARKKRNVLDSDDEEPSSSIAVGLESMSRSPSKSEDADKCGGSDAAQLSLSSPAMDKNKRTIESDSEDEDAAMNVLNSHQSRSGRPDENVVGLKATKRRTALDSDSEDDSNEMDGLKQDGAQDSTELPNTSSLPRKKVSRIIDSDDE</sequence>
<proteinExistence type="inferred from homology"/>
<feature type="compositionally biased region" description="Basic and acidic residues" evidence="2">
    <location>
        <begin position="771"/>
        <end position="780"/>
    </location>
</feature>
<dbReference type="GO" id="GO:0003677">
    <property type="term" value="F:DNA binding"/>
    <property type="evidence" value="ECO:0007669"/>
    <property type="project" value="TreeGrafter"/>
</dbReference>
<dbReference type="GO" id="GO:0000076">
    <property type="term" value="P:DNA replication checkpoint signaling"/>
    <property type="evidence" value="ECO:0007669"/>
    <property type="project" value="TreeGrafter"/>
</dbReference>
<feature type="domain" description="Timeless C-terminal" evidence="3">
    <location>
        <begin position="434"/>
        <end position="509"/>
    </location>
</feature>
<feature type="compositionally biased region" description="Polar residues" evidence="2">
    <location>
        <begin position="695"/>
        <end position="712"/>
    </location>
</feature>
<dbReference type="PANTHER" id="PTHR22940:SF4">
    <property type="entry name" value="PROTEIN TIMELESS HOMOLOG"/>
    <property type="match status" value="1"/>
</dbReference>
<evidence type="ECO:0000259" key="3">
    <source>
        <dbReference type="Pfam" id="PF05029"/>
    </source>
</evidence>
<dbReference type="GO" id="GO:0009649">
    <property type="term" value="P:entrainment of circadian clock"/>
    <property type="evidence" value="ECO:0007669"/>
    <property type="project" value="TreeGrafter"/>
</dbReference>
<feature type="compositionally biased region" description="Low complexity" evidence="2">
    <location>
        <begin position="657"/>
        <end position="671"/>
    </location>
</feature>
<accession>A0A8S9XG16</accession>
<dbReference type="PANTHER" id="PTHR22940">
    <property type="entry name" value="TIMEOUT/TIMELESS-2"/>
    <property type="match status" value="1"/>
</dbReference>
<evidence type="ECO:0000313" key="5">
    <source>
        <dbReference type="Proteomes" id="UP000466442"/>
    </source>
</evidence>
<dbReference type="InterPro" id="IPR007725">
    <property type="entry name" value="TIMELESS_C"/>
</dbReference>
<feature type="compositionally biased region" description="Basic and acidic residues" evidence="2">
    <location>
        <begin position="591"/>
        <end position="620"/>
    </location>
</feature>
<keyword evidence="5" id="KW-1185">Reference proteome</keyword>
<feature type="compositionally biased region" description="Acidic residues" evidence="2">
    <location>
        <begin position="381"/>
        <end position="400"/>
    </location>
</feature>
<evidence type="ECO:0000313" key="4">
    <source>
        <dbReference type="EMBL" id="KAF6207218.1"/>
    </source>
</evidence>
<name>A0A8S9XG16_APOLU</name>
<protein>
    <recommendedName>
        <fullName evidence="3">Timeless C-terminal domain-containing protein</fullName>
    </recommendedName>
</protein>
<dbReference type="Pfam" id="PF05029">
    <property type="entry name" value="TIMELESS_C"/>
    <property type="match status" value="1"/>
</dbReference>
<dbReference type="GO" id="GO:0031298">
    <property type="term" value="C:replication fork protection complex"/>
    <property type="evidence" value="ECO:0007669"/>
    <property type="project" value="TreeGrafter"/>
</dbReference>
<dbReference type="AlphaFoldDB" id="A0A8S9XG16"/>
<dbReference type="InterPro" id="IPR044998">
    <property type="entry name" value="Timeless"/>
</dbReference>
<evidence type="ECO:0000256" key="1">
    <source>
        <dbReference type="ARBA" id="ARBA00008174"/>
    </source>
</evidence>
<evidence type="ECO:0000256" key="2">
    <source>
        <dbReference type="SAM" id="MobiDB-lite"/>
    </source>
</evidence>
<gene>
    <name evidence="4" type="ORF">GE061_018458</name>
</gene>
<dbReference type="Pfam" id="PF26019">
    <property type="entry name" value="HTH_TIMELESS"/>
    <property type="match status" value="3"/>
</dbReference>
<dbReference type="OrthoDB" id="310853at2759"/>
<dbReference type="EMBL" id="WIXP02000008">
    <property type="protein sequence ID" value="KAF6207218.1"/>
    <property type="molecule type" value="Genomic_DNA"/>
</dbReference>
<comment type="similarity">
    <text evidence="1">Belongs to the timeless family.</text>
</comment>
<organism evidence="4 5">
    <name type="scientific">Apolygus lucorum</name>
    <name type="common">Small green plant bug</name>
    <name type="synonym">Lygocoris lucorum</name>
    <dbReference type="NCBI Taxonomy" id="248454"/>
    <lineage>
        <taxon>Eukaryota</taxon>
        <taxon>Metazoa</taxon>
        <taxon>Ecdysozoa</taxon>
        <taxon>Arthropoda</taxon>
        <taxon>Hexapoda</taxon>
        <taxon>Insecta</taxon>
        <taxon>Pterygota</taxon>
        <taxon>Neoptera</taxon>
        <taxon>Paraneoptera</taxon>
        <taxon>Hemiptera</taxon>
        <taxon>Heteroptera</taxon>
        <taxon>Panheteroptera</taxon>
        <taxon>Cimicomorpha</taxon>
        <taxon>Miridae</taxon>
        <taxon>Mirini</taxon>
        <taxon>Apolygus</taxon>
    </lineage>
</organism>
<feature type="region of interest" description="Disordered" evidence="2">
    <location>
        <begin position="591"/>
        <end position="886"/>
    </location>
</feature>
<feature type="region of interest" description="Disordered" evidence="2">
    <location>
        <begin position="363"/>
        <end position="421"/>
    </location>
</feature>
<dbReference type="GO" id="GO:0006281">
    <property type="term" value="P:DNA repair"/>
    <property type="evidence" value="ECO:0007669"/>
    <property type="project" value="TreeGrafter"/>
</dbReference>
<dbReference type="Proteomes" id="UP000466442">
    <property type="component" value="Unassembled WGS sequence"/>
</dbReference>
<reference evidence="4" key="1">
    <citation type="journal article" date="2021" name="Mol. Ecol. Resour.">
        <title>Apolygus lucorum genome provides insights into omnivorousness and mesophyll feeding.</title>
        <authorList>
            <person name="Liu Y."/>
            <person name="Liu H."/>
            <person name="Wang H."/>
            <person name="Huang T."/>
            <person name="Liu B."/>
            <person name="Yang B."/>
            <person name="Yin L."/>
            <person name="Li B."/>
            <person name="Zhang Y."/>
            <person name="Zhang S."/>
            <person name="Jiang F."/>
            <person name="Zhang X."/>
            <person name="Ren Y."/>
            <person name="Wang B."/>
            <person name="Wang S."/>
            <person name="Lu Y."/>
            <person name="Wu K."/>
            <person name="Fan W."/>
            <person name="Wang G."/>
        </authorList>
    </citation>
    <scope>NUCLEOTIDE SEQUENCE</scope>
    <source>
        <strain evidence="4">12Hb</strain>
    </source>
</reference>
<dbReference type="GO" id="GO:0043111">
    <property type="term" value="P:replication fork arrest"/>
    <property type="evidence" value="ECO:0007669"/>
    <property type="project" value="TreeGrafter"/>
</dbReference>